<gene>
    <name evidence="2" type="ORF">A8926_3683</name>
</gene>
<evidence type="ECO:0000313" key="2">
    <source>
        <dbReference type="EMBL" id="PKW15901.1"/>
    </source>
</evidence>
<dbReference type="PROSITE" id="PS50943">
    <property type="entry name" value="HTH_CROC1"/>
    <property type="match status" value="1"/>
</dbReference>
<dbReference type="GO" id="GO:0003677">
    <property type="term" value="F:DNA binding"/>
    <property type="evidence" value="ECO:0007669"/>
    <property type="project" value="InterPro"/>
</dbReference>
<dbReference type="SUPFAM" id="SSF47413">
    <property type="entry name" value="lambda repressor-like DNA-binding domains"/>
    <property type="match status" value="1"/>
</dbReference>
<sequence>MAEDHGIEQDLVLEEDAGPNLRRRHLGRLLREIRQSRGRSLKEAATWSGLREGTISKMENGKQAIMPRNVRLLCQFYDVGSPRSDLLVRLADEANQRGWWDFYSDTMPDWFEQFVGLESDATELWNYNPSVVDGLLQTPDYAEALIEASLPQSTDADLRRSVELRTARQSRLNRDTHPTQLHVVLDEAVLHRVIGSADAMRDQLERLAEMGSRPNITIQLMPFMAGAHPAMKGPFSLLRFPETLDMDAVYLENERGAIWLERPADVEHYTTVFRAMRKQALSPEETRDRVVNLAKSL</sequence>
<reference evidence="2" key="1">
    <citation type="submission" date="2017-12" db="EMBL/GenBank/DDBJ databases">
        <title>Sequencing the genomes of 1000 Actinobacteria strains.</title>
        <authorList>
            <person name="Klenk H.-P."/>
        </authorList>
    </citation>
    <scope>NUCLEOTIDE SEQUENCE [LARGE SCALE GENOMIC DNA]</scope>
    <source>
        <strain evidence="2">DSM 44228</strain>
    </source>
</reference>
<proteinExistence type="predicted"/>
<dbReference type="SMART" id="SM00530">
    <property type="entry name" value="HTH_XRE"/>
    <property type="match status" value="1"/>
</dbReference>
<protein>
    <submittedName>
        <fullName evidence="2">Helix-turn-helix protein</fullName>
    </submittedName>
</protein>
<dbReference type="InterPro" id="IPR010982">
    <property type="entry name" value="Lambda_DNA-bd_dom_sf"/>
</dbReference>
<dbReference type="CDD" id="cd00093">
    <property type="entry name" value="HTH_XRE"/>
    <property type="match status" value="1"/>
</dbReference>
<dbReference type="STRING" id="994479.GCA_000194155_03535"/>
<dbReference type="Pfam" id="PF13560">
    <property type="entry name" value="HTH_31"/>
    <property type="match status" value="1"/>
</dbReference>
<evidence type="ECO:0000259" key="1">
    <source>
        <dbReference type="PROSITE" id="PS50943"/>
    </source>
</evidence>
<name>A0A2N3XZ61_SACSN</name>
<feature type="domain" description="HTH cro/C1-type" evidence="1">
    <location>
        <begin position="30"/>
        <end position="86"/>
    </location>
</feature>
<dbReference type="Gene3D" id="1.10.260.40">
    <property type="entry name" value="lambda repressor-like DNA-binding domains"/>
    <property type="match status" value="1"/>
</dbReference>
<organism evidence="2 3">
    <name type="scientific">Saccharopolyspora spinosa</name>
    <dbReference type="NCBI Taxonomy" id="60894"/>
    <lineage>
        <taxon>Bacteria</taxon>
        <taxon>Bacillati</taxon>
        <taxon>Actinomycetota</taxon>
        <taxon>Actinomycetes</taxon>
        <taxon>Pseudonocardiales</taxon>
        <taxon>Pseudonocardiaceae</taxon>
        <taxon>Saccharopolyspora</taxon>
    </lineage>
</organism>
<comment type="caution">
    <text evidence="2">The sequence shown here is derived from an EMBL/GenBank/DDBJ whole genome shotgun (WGS) entry which is preliminary data.</text>
</comment>
<dbReference type="InterPro" id="IPR001387">
    <property type="entry name" value="Cro/C1-type_HTH"/>
</dbReference>
<dbReference type="AlphaFoldDB" id="A0A2N3XZ61"/>
<accession>A0A2N3XZ61</accession>
<dbReference type="InterPro" id="IPR043917">
    <property type="entry name" value="DUF5753"/>
</dbReference>
<dbReference type="Proteomes" id="UP000233786">
    <property type="component" value="Unassembled WGS sequence"/>
</dbReference>
<keyword evidence="3" id="KW-1185">Reference proteome</keyword>
<dbReference type="OrthoDB" id="4285266at2"/>
<evidence type="ECO:0000313" key="3">
    <source>
        <dbReference type="Proteomes" id="UP000233786"/>
    </source>
</evidence>
<dbReference type="Pfam" id="PF19054">
    <property type="entry name" value="DUF5753"/>
    <property type="match status" value="1"/>
</dbReference>
<dbReference type="RefSeq" id="WP_101376563.1">
    <property type="nucleotide sequence ID" value="NZ_PJNB01000001.1"/>
</dbReference>
<dbReference type="EMBL" id="PJNB01000001">
    <property type="protein sequence ID" value="PKW15901.1"/>
    <property type="molecule type" value="Genomic_DNA"/>
</dbReference>